<feature type="signal peptide" evidence="7">
    <location>
        <begin position="1"/>
        <end position="18"/>
    </location>
</feature>
<proteinExistence type="predicted"/>
<evidence type="ECO:0000313" key="9">
    <source>
        <dbReference type="Proteomes" id="UP000664859"/>
    </source>
</evidence>
<evidence type="ECO:0000256" key="6">
    <source>
        <dbReference type="SAM" id="Phobius"/>
    </source>
</evidence>
<feature type="transmembrane region" description="Helical" evidence="6">
    <location>
        <begin position="256"/>
        <end position="278"/>
    </location>
</feature>
<dbReference type="GO" id="GO:0016020">
    <property type="term" value="C:membrane"/>
    <property type="evidence" value="ECO:0007669"/>
    <property type="project" value="UniProtKB-SubCell"/>
</dbReference>
<feature type="chain" id="PRO_5033054647" evidence="7">
    <location>
        <begin position="19"/>
        <end position="520"/>
    </location>
</feature>
<dbReference type="PANTHER" id="PTHR30249:SF0">
    <property type="entry name" value="PLASTIDAL GLYCOLATE_GLYCERATE TRANSLOCATOR 1, CHLOROPLASTIC"/>
    <property type="match status" value="1"/>
</dbReference>
<dbReference type="OrthoDB" id="2502820at2759"/>
<dbReference type="Proteomes" id="UP000664859">
    <property type="component" value="Unassembled WGS sequence"/>
</dbReference>
<feature type="region of interest" description="Disordered" evidence="5">
    <location>
        <begin position="178"/>
        <end position="220"/>
    </location>
</feature>
<dbReference type="Pfam" id="PF04172">
    <property type="entry name" value="LrgB"/>
    <property type="match status" value="1"/>
</dbReference>
<keyword evidence="9" id="KW-1185">Reference proteome</keyword>
<feature type="compositionally biased region" description="Low complexity" evidence="5">
    <location>
        <begin position="203"/>
        <end position="220"/>
    </location>
</feature>
<evidence type="ECO:0000256" key="5">
    <source>
        <dbReference type="SAM" id="MobiDB-lite"/>
    </source>
</evidence>
<evidence type="ECO:0000256" key="3">
    <source>
        <dbReference type="ARBA" id="ARBA00022989"/>
    </source>
</evidence>
<evidence type="ECO:0000256" key="7">
    <source>
        <dbReference type="SAM" id="SignalP"/>
    </source>
</evidence>
<name>A0A835YPB8_9STRA</name>
<feature type="transmembrane region" description="Helical" evidence="6">
    <location>
        <begin position="375"/>
        <end position="397"/>
    </location>
</feature>
<keyword evidence="4 6" id="KW-0472">Membrane</keyword>
<dbReference type="PANTHER" id="PTHR30249">
    <property type="entry name" value="PUTATIVE SEROTONIN TRANSPORTER"/>
    <property type="match status" value="1"/>
</dbReference>
<keyword evidence="2 6" id="KW-0812">Transmembrane</keyword>
<feature type="transmembrane region" description="Helical" evidence="6">
    <location>
        <begin position="418"/>
        <end position="443"/>
    </location>
</feature>
<evidence type="ECO:0000313" key="8">
    <source>
        <dbReference type="EMBL" id="KAG5178769.1"/>
    </source>
</evidence>
<keyword evidence="3 6" id="KW-1133">Transmembrane helix</keyword>
<feature type="transmembrane region" description="Helical" evidence="6">
    <location>
        <begin position="337"/>
        <end position="363"/>
    </location>
</feature>
<feature type="transmembrane region" description="Helical" evidence="6">
    <location>
        <begin position="78"/>
        <end position="100"/>
    </location>
</feature>
<feature type="transmembrane region" description="Helical" evidence="6">
    <location>
        <begin position="488"/>
        <end position="514"/>
    </location>
</feature>
<dbReference type="AlphaFoldDB" id="A0A835YPB8"/>
<protein>
    <submittedName>
        <fullName evidence="8">LrgB-like family-domain-containing protein</fullName>
    </submittedName>
</protein>
<comment type="caution">
    <text evidence="8">The sequence shown here is derived from an EMBL/GenBank/DDBJ whole genome shotgun (WGS) entry which is preliminary data.</text>
</comment>
<sequence>MSHARVHVPTVRLQVALAAVAATVLVQNRHAIKYIPVLLQPNKGNTRKMLIGIGIIYAYEQACAKALQKLGLALPSSLISMISIFVLLNAYAAAAGDAAADAVAEYLRPAVDHLGKWMPLYLTPPLVTLPNAVADLGPCGAAMWAKLGGIHVVGWLATLSSTAAIAAAVEDACAGGSGSGSSSSATAKRHEEDAAPPAEQPQREQAPLDGAPPAAAAAPAEGEAAAADAAAAAAAAPPAATAAPRAKTKEEKFREAWGVITAASFVIAPFYSSSPAMFSTTVAALLKGNALPARTKAVVHPLVTCSVVTAVVAAVLGRSEGLTTSGALAAYFTKRGIACGGAGDAFFGLLSACCCALGVRMYVSRRTLFDNAAPLLASSLLAASLSLFGTTAACGAARVTPKLTFTLAQRSVMSSLGISASQILGGNAGMAVASILLTGIYGASFGKTLLDKMGYTKDRIIPRGIATGASAHSIGTAALLEDEPDAGAISSVSLCLTGVFHTALCSIPAVQFALRKLARA</sequence>
<reference evidence="8" key="1">
    <citation type="submission" date="2021-02" db="EMBL/GenBank/DDBJ databases">
        <title>First Annotated Genome of the Yellow-green Alga Tribonema minus.</title>
        <authorList>
            <person name="Mahan K.M."/>
        </authorList>
    </citation>
    <scope>NUCLEOTIDE SEQUENCE</scope>
    <source>
        <strain evidence="8">UTEX B ZZ1240</strain>
    </source>
</reference>
<evidence type="ECO:0000256" key="1">
    <source>
        <dbReference type="ARBA" id="ARBA00004141"/>
    </source>
</evidence>
<accession>A0A835YPB8</accession>
<organism evidence="8 9">
    <name type="scientific">Tribonema minus</name>
    <dbReference type="NCBI Taxonomy" id="303371"/>
    <lineage>
        <taxon>Eukaryota</taxon>
        <taxon>Sar</taxon>
        <taxon>Stramenopiles</taxon>
        <taxon>Ochrophyta</taxon>
        <taxon>PX clade</taxon>
        <taxon>Xanthophyceae</taxon>
        <taxon>Tribonematales</taxon>
        <taxon>Tribonemataceae</taxon>
        <taxon>Tribonema</taxon>
    </lineage>
</organism>
<feature type="transmembrane region" description="Helical" evidence="6">
    <location>
        <begin position="298"/>
        <end position="316"/>
    </location>
</feature>
<gene>
    <name evidence="8" type="ORF">JKP88DRAFT_201458</name>
</gene>
<comment type="subcellular location">
    <subcellularLocation>
        <location evidence="1">Membrane</location>
        <topology evidence="1">Multi-pass membrane protein</topology>
    </subcellularLocation>
</comment>
<keyword evidence="7" id="KW-0732">Signal</keyword>
<evidence type="ECO:0000256" key="4">
    <source>
        <dbReference type="ARBA" id="ARBA00023136"/>
    </source>
</evidence>
<evidence type="ECO:0000256" key="2">
    <source>
        <dbReference type="ARBA" id="ARBA00022692"/>
    </source>
</evidence>
<dbReference type="EMBL" id="JAFCMP010000512">
    <property type="protein sequence ID" value="KAG5178769.1"/>
    <property type="molecule type" value="Genomic_DNA"/>
</dbReference>
<dbReference type="InterPro" id="IPR007300">
    <property type="entry name" value="CidB/LrgB"/>
</dbReference>